<proteinExistence type="predicted"/>
<organism evidence="1 2">
    <name type="scientific">Rosa chinensis</name>
    <name type="common">China rose</name>
    <dbReference type="NCBI Taxonomy" id="74649"/>
    <lineage>
        <taxon>Eukaryota</taxon>
        <taxon>Viridiplantae</taxon>
        <taxon>Streptophyta</taxon>
        <taxon>Embryophyta</taxon>
        <taxon>Tracheophyta</taxon>
        <taxon>Spermatophyta</taxon>
        <taxon>Magnoliopsida</taxon>
        <taxon>eudicotyledons</taxon>
        <taxon>Gunneridae</taxon>
        <taxon>Pentapetalae</taxon>
        <taxon>rosids</taxon>
        <taxon>fabids</taxon>
        <taxon>Rosales</taxon>
        <taxon>Rosaceae</taxon>
        <taxon>Rosoideae</taxon>
        <taxon>Rosoideae incertae sedis</taxon>
        <taxon>Rosa</taxon>
    </lineage>
</organism>
<dbReference type="EMBL" id="PDCK01000044">
    <property type="protein sequence ID" value="PRQ23881.1"/>
    <property type="molecule type" value="Genomic_DNA"/>
</dbReference>
<sequence>MVVGRFRGSWTERKCFGRINYLKKTYYFHLFPFSETISLSLSSLSAATFKIEIIRVTRPEPSIPTRSELASPATSSGETSPEQLASLLRSSLWWPLTTILLRGGAARRHRLWKSDPTGNRSSGDGTASSFLPWLRGGRLSRSMVFVLIGLRGNRFNLVGITVHTLYLTKYLDGYFVGWQHCSVLKTQQEFRDLRMHSYFPYIHETYSFSHI</sequence>
<reference evidence="1 2" key="1">
    <citation type="journal article" date="2018" name="Nat. Genet.">
        <title>The Rosa genome provides new insights in the design of modern roses.</title>
        <authorList>
            <person name="Bendahmane M."/>
        </authorList>
    </citation>
    <scope>NUCLEOTIDE SEQUENCE [LARGE SCALE GENOMIC DNA]</scope>
    <source>
        <strain evidence="2">cv. Old Blush</strain>
    </source>
</reference>
<evidence type="ECO:0000313" key="2">
    <source>
        <dbReference type="Proteomes" id="UP000238479"/>
    </source>
</evidence>
<dbReference type="Gramene" id="PRQ23881">
    <property type="protein sequence ID" value="PRQ23881"/>
    <property type="gene ID" value="RchiOBHm_Chr6g0266291"/>
</dbReference>
<comment type="caution">
    <text evidence="1">The sequence shown here is derived from an EMBL/GenBank/DDBJ whole genome shotgun (WGS) entry which is preliminary data.</text>
</comment>
<keyword evidence="2" id="KW-1185">Reference proteome</keyword>
<accession>A0A2P6PPN9</accession>
<dbReference type="Proteomes" id="UP000238479">
    <property type="component" value="Chromosome 6"/>
</dbReference>
<gene>
    <name evidence="1" type="ORF">RchiOBHm_Chr6g0266291</name>
</gene>
<dbReference type="AlphaFoldDB" id="A0A2P6PPN9"/>
<evidence type="ECO:0000313" key="1">
    <source>
        <dbReference type="EMBL" id="PRQ23881.1"/>
    </source>
</evidence>
<name>A0A2P6PPN9_ROSCH</name>
<protein>
    <submittedName>
        <fullName evidence="1">Uncharacterized protein</fullName>
    </submittedName>
</protein>